<evidence type="ECO:0008006" key="3">
    <source>
        <dbReference type="Google" id="ProtNLM"/>
    </source>
</evidence>
<keyword evidence="2" id="KW-1185">Reference proteome</keyword>
<organism evidence="1 2">
    <name type="scientific">Streptomyces luteolus</name>
    <dbReference type="NCBI Taxonomy" id="3043615"/>
    <lineage>
        <taxon>Bacteria</taxon>
        <taxon>Bacillati</taxon>
        <taxon>Actinomycetota</taxon>
        <taxon>Actinomycetes</taxon>
        <taxon>Kitasatosporales</taxon>
        <taxon>Streptomycetaceae</taxon>
        <taxon>Streptomyces</taxon>
    </lineage>
</organism>
<accession>A0ABT6SWF9</accession>
<dbReference type="Pfam" id="PF14350">
    <property type="entry name" value="Beta_protein"/>
    <property type="match status" value="1"/>
</dbReference>
<dbReference type="InterPro" id="IPR025683">
    <property type="entry name" value="Protein_beta"/>
</dbReference>
<dbReference type="RefSeq" id="WP_282535367.1">
    <property type="nucleotide sequence ID" value="NZ_JASCIS010000011.1"/>
</dbReference>
<evidence type="ECO:0000313" key="2">
    <source>
        <dbReference type="Proteomes" id="UP001237105"/>
    </source>
</evidence>
<gene>
    <name evidence="1" type="ORF">QIT00_12955</name>
</gene>
<name>A0ABT6SWF9_9ACTN</name>
<reference evidence="1 2" key="1">
    <citation type="submission" date="2023-05" db="EMBL/GenBank/DDBJ databases">
        <title>Draft genome sequence of Streptomyces sp. B-S-A12 isolated from a cave soil in Thailand.</title>
        <authorList>
            <person name="Chamroensaksri N."/>
            <person name="Muangham S."/>
        </authorList>
    </citation>
    <scope>NUCLEOTIDE SEQUENCE [LARGE SCALE GENOMIC DNA]</scope>
    <source>
        <strain evidence="1 2">B-S-A12</strain>
    </source>
</reference>
<evidence type="ECO:0000313" key="1">
    <source>
        <dbReference type="EMBL" id="MDI3419453.1"/>
    </source>
</evidence>
<comment type="caution">
    <text evidence="1">The sequence shown here is derived from an EMBL/GenBank/DDBJ whole genome shotgun (WGS) entry which is preliminary data.</text>
</comment>
<dbReference type="EMBL" id="JASCIS010000011">
    <property type="protein sequence ID" value="MDI3419453.1"/>
    <property type="molecule type" value="Genomic_DNA"/>
</dbReference>
<proteinExistence type="predicted"/>
<protein>
    <recommendedName>
        <fullName evidence="3">Beta protein</fullName>
    </recommendedName>
</protein>
<dbReference type="Proteomes" id="UP001237105">
    <property type="component" value="Unassembled WGS sequence"/>
</dbReference>
<sequence>MPALPARSSALAAYAKLKPWVRAVTAPLWTVPPRTGPERLLGHRPDVLYDRDRVALAAHVRGRTVEILKAQGSFQAWVDAFHVEDEEGPVTGELWNHLLHSPVRPVTGVERPEWQQDVTARVARVSGNGLGIRVFLPDLPDERRAEALLRILDRLRADPVPLDLLLDLGSVTEEHHRADKWALHALDLLGALHGWRTVVVLAGSVPREVPDLAVGALAEPHRFDWDIPHMVLHDGEAREAPLPLLTYGDYGAQHARAADLPMDGGGGRPWGLLRYTTDRTFLLAKAPTAGEERAADVRALARRLIETEEYRGAGFSDGDSWLDGCARGAGRVGTGGAAEWITAGHSQHMSYVAHQLRA</sequence>